<evidence type="ECO:0000256" key="3">
    <source>
        <dbReference type="ARBA" id="ARBA00022562"/>
    </source>
</evidence>
<evidence type="ECO:0000256" key="17">
    <source>
        <dbReference type="RuleBase" id="RU363123"/>
    </source>
</evidence>
<dbReference type="GO" id="GO:0006355">
    <property type="term" value="P:regulation of DNA-templated transcription"/>
    <property type="evidence" value="ECO:0007669"/>
    <property type="project" value="UniProtKB-UniRule"/>
</dbReference>
<evidence type="ECO:0000256" key="11">
    <source>
        <dbReference type="ARBA" id="ARBA00023159"/>
    </source>
</evidence>
<dbReference type="Pfam" id="PF00518">
    <property type="entry name" value="E6"/>
    <property type="match status" value="1"/>
</dbReference>
<dbReference type="SUPFAM" id="SSF161229">
    <property type="entry name" value="E6 C-terminal domain-like"/>
    <property type="match status" value="2"/>
</dbReference>
<organism evidence="19 20">
    <name type="scientific">Alouatta guariba papillomavirus 1</name>
    <dbReference type="NCBI Taxonomy" id="1784959"/>
    <lineage>
        <taxon>Viruses</taxon>
        <taxon>Monodnaviria</taxon>
        <taxon>Shotokuvirae</taxon>
        <taxon>Cossaviricota</taxon>
        <taxon>Papovaviricetes</taxon>
        <taxon>Zurhausenvirales</taxon>
        <taxon>Papillomaviridae</taxon>
        <taxon>Firstpapillomavirinae</taxon>
        <taxon>Dyoomikronpapillomavirus</taxon>
        <taxon>Dyoomikronpapillomavirus 1</taxon>
    </lineage>
</organism>
<comment type="subcellular location">
    <subcellularLocation>
        <location evidence="16 17">Host cytoplasm</location>
    </subcellularLocation>
    <subcellularLocation>
        <location evidence="16 17">Host nucleus</location>
    </subcellularLocation>
</comment>
<dbReference type="GO" id="GO:0030430">
    <property type="term" value="C:host cell cytoplasm"/>
    <property type="evidence" value="ECO:0007669"/>
    <property type="project" value="UniProtKB-SubCell"/>
</dbReference>
<evidence type="ECO:0000256" key="2">
    <source>
        <dbReference type="ARBA" id="ARBA00022518"/>
    </source>
</evidence>
<proteinExistence type="inferred from homology"/>
<keyword evidence="4 16" id="KW-0945">Host-virus interaction</keyword>
<gene>
    <name evidence="16 19" type="primary">E6</name>
</gene>
<dbReference type="InterPro" id="IPR038575">
    <property type="entry name" value="E6_sf"/>
</dbReference>
<keyword evidence="11 16" id="KW-0010">Activator</keyword>
<protein>
    <recommendedName>
        <fullName evidence="16 17">Protein E6</fullName>
    </recommendedName>
</protein>
<comment type="similarity">
    <text evidence="1 16 17">Belongs to the papillomaviridae E6 protein family.</text>
</comment>
<keyword evidence="7 16" id="KW-0863">Zinc-finger</keyword>
<feature type="zinc finger region" evidence="16">
    <location>
        <begin position="98"/>
        <end position="134"/>
    </location>
</feature>
<feature type="short sequence motif" description="PDZ-binding domain" evidence="16">
    <location>
        <begin position="137"/>
        <end position="139"/>
    </location>
</feature>
<dbReference type="InterPro" id="IPR001334">
    <property type="entry name" value="E6"/>
</dbReference>
<name>A0A140CC03_9PAPI</name>
<accession>A0A140CC03</accession>
<comment type="function">
    <text evidence="16">Plays a major role in the induction and maintenance of cellular transformation. E6 associates with host UBE3A/E6-AP ubiquitin-protein ligase and modulates its activity. Protects host keratinocytes from apoptosis by mediating the degradation of host BAK1. May also inhibit host immune response.</text>
</comment>
<dbReference type="Proteomes" id="UP000169845">
    <property type="component" value="Segment"/>
</dbReference>
<evidence type="ECO:0000256" key="12">
    <source>
        <dbReference type="ARBA" id="ARBA00023163"/>
    </source>
</evidence>
<evidence type="ECO:0000256" key="8">
    <source>
        <dbReference type="ARBA" id="ARBA00022833"/>
    </source>
</evidence>
<keyword evidence="6 16" id="KW-0479">Metal-binding</keyword>
<keyword evidence="3 16" id="KW-1048">Host nucleus</keyword>
<dbReference type="GO" id="GO:0039502">
    <property type="term" value="P:symbiont-mediated suppression of host type I interferon-mediated signaling pathway"/>
    <property type="evidence" value="ECO:0007669"/>
    <property type="project" value="UniProtKB-UniRule"/>
</dbReference>
<keyword evidence="13 16" id="KW-1035">Host cytoplasm</keyword>
<evidence type="ECO:0000256" key="7">
    <source>
        <dbReference type="ARBA" id="ARBA00022771"/>
    </source>
</evidence>
<dbReference type="GO" id="GO:0052170">
    <property type="term" value="P:symbiont-mediated suppression of host innate immune response"/>
    <property type="evidence" value="ECO:0007669"/>
    <property type="project" value="UniProtKB-KW"/>
</dbReference>
<evidence type="ECO:0000313" key="21">
    <source>
        <dbReference type="Proteomes" id="UP000169845"/>
    </source>
</evidence>
<dbReference type="Proteomes" id="UP000152274">
    <property type="component" value="Genome"/>
</dbReference>
<sequence length="139" mass="16603">MAQPDSIEDLCRYLDIYIWDLQLNCLFCKDYLANTELCAFMYKDLKLTWKGGYPYGICYKCTILKTRELAFRHHDWSAYARTVETDCGLPLSDIRIRCVVCLIPLREEDKVRHLTRHRRFIKVAGYWRGRCTHCWNTPL</sequence>
<dbReference type="GO" id="GO:0052150">
    <property type="term" value="P:symbiont-mediated perturbation of host apoptosis"/>
    <property type="evidence" value="ECO:0007669"/>
    <property type="project" value="UniProtKB-KW"/>
</dbReference>
<keyword evidence="5 16" id="KW-1090">Inhibition of host innate immune response by virus</keyword>
<dbReference type="GO" id="GO:0042025">
    <property type="term" value="C:host cell nucleus"/>
    <property type="evidence" value="ECO:0007669"/>
    <property type="project" value="UniProtKB-SubCell"/>
</dbReference>
<evidence type="ECO:0000256" key="9">
    <source>
        <dbReference type="ARBA" id="ARBA00023015"/>
    </source>
</evidence>
<keyword evidence="9 16" id="KW-0805">Transcription regulation</keyword>
<evidence type="ECO:0000256" key="6">
    <source>
        <dbReference type="ARBA" id="ARBA00022723"/>
    </source>
</evidence>
<keyword evidence="12 16" id="KW-0804">Transcription</keyword>
<evidence type="ECO:0000313" key="18">
    <source>
        <dbReference type="EMBL" id="AMB19778.1"/>
    </source>
</evidence>
<dbReference type="GO" id="GO:0003677">
    <property type="term" value="F:DNA binding"/>
    <property type="evidence" value="ECO:0007669"/>
    <property type="project" value="UniProtKB-UniRule"/>
</dbReference>
<dbReference type="GO" id="GO:0006351">
    <property type="term" value="P:DNA-templated transcription"/>
    <property type="evidence" value="ECO:0007669"/>
    <property type="project" value="UniProtKB-UniRule"/>
</dbReference>
<evidence type="ECO:0000256" key="15">
    <source>
        <dbReference type="ARBA" id="ARBA00023323"/>
    </source>
</evidence>
<keyword evidence="14 16" id="KW-0899">Viral immunoevasion</keyword>
<keyword evidence="10 16" id="KW-0238">DNA-binding</keyword>
<dbReference type="GO" id="GO:0039648">
    <property type="term" value="P:symbiont-mediated perturbation of host ubiquitin-like protein modification"/>
    <property type="evidence" value="ECO:0007669"/>
    <property type="project" value="UniProtKB-UniRule"/>
</dbReference>
<dbReference type="HAMAP" id="MF_04006">
    <property type="entry name" value="HPV_E6"/>
    <property type="match status" value="1"/>
</dbReference>
<evidence type="ECO:0000313" key="19">
    <source>
        <dbReference type="EMBL" id="AMB19785.1"/>
    </source>
</evidence>
<comment type="subunit">
    <text evidence="16">Forms homodimers. Interacts with ubiquitin-protein ligase UBE3A/E6-AP; this interaction stimulates UBE3A ubiquitin activity. Interacts with host BAK1.</text>
</comment>
<feature type="zinc finger region" evidence="16">
    <location>
        <begin position="25"/>
        <end position="61"/>
    </location>
</feature>
<evidence type="ECO:0000256" key="14">
    <source>
        <dbReference type="ARBA" id="ARBA00023280"/>
    </source>
</evidence>
<reference evidence="20 21" key="1">
    <citation type="submission" date="2015-02" db="EMBL/GenBank/DDBJ databases">
        <title>Detection of a new non-human papillomavirus from South American Alouatta guariba clamitans.</title>
        <authorList>
            <person name="Silvestre R.V.D."/>
            <person name="Souza A.B."/>
            <person name="Sousa E.C.Jr."/>
            <person name="Silva A.K."/>
            <person name="Mello W.A."/>
            <person name="Nunes M.T."/>
            <person name="Vianez J.L.S.G.Jr."/>
            <person name="Cardoso J.F."/>
            <person name="Vasconcelos J.M."/>
            <person name="Oliveira L.F."/>
            <person name="Silva S.P."/>
            <person name="Silva A.M.J."/>
            <person name="Fries B.G."/>
            <person name="Summa M.E.L."/>
            <person name="Sa L.R.M."/>
        </authorList>
    </citation>
    <scope>NUCLEOTIDE SEQUENCE [LARGE SCALE GENOMIC DNA]</scope>
    <source>
        <strain evidence="18">AgPV1_PPV03_SP</strain>
        <strain evidence="19">AgPV1_PPV05_SP</strain>
    </source>
</reference>
<dbReference type="EMBL" id="KP861980">
    <property type="protein sequence ID" value="AMB19778.1"/>
    <property type="molecule type" value="Genomic_DNA"/>
</dbReference>
<evidence type="ECO:0000313" key="20">
    <source>
        <dbReference type="Proteomes" id="UP000152274"/>
    </source>
</evidence>
<evidence type="ECO:0000256" key="16">
    <source>
        <dbReference type="HAMAP-Rule" id="MF_04006"/>
    </source>
</evidence>
<dbReference type="Gene3D" id="3.30.240.40">
    <property type="entry name" value="E6 early regulatory protein"/>
    <property type="match status" value="2"/>
</dbReference>
<keyword evidence="2 16" id="KW-0244">Early protein</keyword>
<keyword evidence="15 16" id="KW-1119">Modulation of host cell apoptosis by virus</keyword>
<evidence type="ECO:0000256" key="5">
    <source>
        <dbReference type="ARBA" id="ARBA00022632"/>
    </source>
</evidence>
<keyword evidence="8 16" id="KW-0862">Zinc</keyword>
<dbReference type="GO" id="GO:0008270">
    <property type="term" value="F:zinc ion binding"/>
    <property type="evidence" value="ECO:0007669"/>
    <property type="project" value="UniProtKB-KW"/>
</dbReference>
<evidence type="ECO:0000256" key="1">
    <source>
        <dbReference type="ARBA" id="ARBA00006346"/>
    </source>
</evidence>
<evidence type="ECO:0000256" key="4">
    <source>
        <dbReference type="ARBA" id="ARBA00022581"/>
    </source>
</evidence>
<dbReference type="EMBL" id="KP861981">
    <property type="protein sequence ID" value="AMB19785.1"/>
    <property type="molecule type" value="Genomic_DNA"/>
</dbReference>
<evidence type="ECO:0000256" key="13">
    <source>
        <dbReference type="ARBA" id="ARBA00023200"/>
    </source>
</evidence>
<evidence type="ECO:0000256" key="10">
    <source>
        <dbReference type="ARBA" id="ARBA00023125"/>
    </source>
</evidence>